<name>A0A1G2BSA4_9BACT</name>
<evidence type="ECO:0008006" key="3">
    <source>
        <dbReference type="Google" id="ProtNLM"/>
    </source>
</evidence>
<dbReference type="Proteomes" id="UP000177349">
    <property type="component" value="Unassembled WGS sequence"/>
</dbReference>
<protein>
    <recommendedName>
        <fullName evidence="3">Nucleoside 2-deoxyribosyltransferase</fullName>
    </recommendedName>
</protein>
<comment type="caution">
    <text evidence="1">The sequence shown here is derived from an EMBL/GenBank/DDBJ whole genome shotgun (WGS) entry which is preliminary data.</text>
</comment>
<evidence type="ECO:0000313" key="2">
    <source>
        <dbReference type="Proteomes" id="UP000177349"/>
    </source>
</evidence>
<dbReference type="EMBL" id="MHKN01000045">
    <property type="protein sequence ID" value="OGY91280.1"/>
    <property type="molecule type" value="Genomic_DNA"/>
</dbReference>
<accession>A0A1G2BSA4</accession>
<gene>
    <name evidence="1" type="ORF">A3B31_00800</name>
</gene>
<dbReference type="Gene3D" id="3.40.50.450">
    <property type="match status" value="1"/>
</dbReference>
<organism evidence="1 2">
    <name type="scientific">Candidatus Komeilibacteria bacterium RIFCSPLOWO2_01_FULL_53_11</name>
    <dbReference type="NCBI Taxonomy" id="1798552"/>
    <lineage>
        <taxon>Bacteria</taxon>
        <taxon>Candidatus Komeiliibacteriota</taxon>
    </lineage>
</organism>
<proteinExistence type="predicted"/>
<dbReference type="AlphaFoldDB" id="A0A1G2BSA4"/>
<evidence type="ECO:0000313" key="1">
    <source>
        <dbReference type="EMBL" id="OGY91280.1"/>
    </source>
</evidence>
<sequence>MQFKICLIGSIPKGDSERKGWVDWKTKFKQALSKLENIEFVDGDDWKDETEPLLLLGHDANMVKISDLIIVDAEKPIGNGIGAGTAQEILIAKYFNKPVITVLPKDTHHRRSNITFHGVVINDWIHPFLLATSDLVVETIEEAIPWIKEFISDPRSKKIKNISIIDNAIESFLEFQKGQRE</sequence>
<reference evidence="1 2" key="1">
    <citation type="journal article" date="2016" name="Nat. Commun.">
        <title>Thousands of microbial genomes shed light on interconnected biogeochemical processes in an aquifer system.</title>
        <authorList>
            <person name="Anantharaman K."/>
            <person name="Brown C.T."/>
            <person name="Hug L.A."/>
            <person name="Sharon I."/>
            <person name="Castelle C.J."/>
            <person name="Probst A.J."/>
            <person name="Thomas B.C."/>
            <person name="Singh A."/>
            <person name="Wilkins M.J."/>
            <person name="Karaoz U."/>
            <person name="Brodie E.L."/>
            <person name="Williams K.H."/>
            <person name="Hubbard S.S."/>
            <person name="Banfield J.F."/>
        </authorList>
    </citation>
    <scope>NUCLEOTIDE SEQUENCE [LARGE SCALE GENOMIC DNA]</scope>
</reference>